<sequence>MKDLYLVDGYNVIFGRPDIFDRSDLESCRKKLMDIMQDYGAHNDIEVIIAFDGKGNSTKVKVEELSAFFTIVYTPRRMTADSYIEKESYLRREEYRHIFVVTSDGPEQSQILGNGAYRVPVSDLMRAMEEDKALQSKFITRNNHKNLRSEIGRAIPLSVQEKLDKLRGR</sequence>
<name>H1CY65_9FIRM</name>
<dbReference type="InterPro" id="IPR010298">
    <property type="entry name" value="YacP-like"/>
</dbReference>
<organism evidence="1 2">
    <name type="scientific">Dialister succinatiphilus YIT 11850</name>
    <dbReference type="NCBI Taxonomy" id="742743"/>
    <lineage>
        <taxon>Bacteria</taxon>
        <taxon>Bacillati</taxon>
        <taxon>Bacillota</taxon>
        <taxon>Negativicutes</taxon>
        <taxon>Veillonellales</taxon>
        <taxon>Veillonellaceae</taxon>
        <taxon>Dialister</taxon>
    </lineage>
</organism>
<dbReference type="RefSeq" id="WP_008858809.1">
    <property type="nucleotide sequence ID" value="NZ_JH591187.1"/>
</dbReference>
<dbReference type="PANTHER" id="PTHR34547:SF1">
    <property type="entry name" value="YACP-LIKE NYN DOMAIN PROTEIN"/>
    <property type="match status" value="1"/>
</dbReference>
<evidence type="ECO:0000313" key="2">
    <source>
        <dbReference type="Proteomes" id="UP000003277"/>
    </source>
</evidence>
<reference evidence="1 2" key="1">
    <citation type="submission" date="2011-11" db="EMBL/GenBank/DDBJ databases">
        <title>The Genome Sequence of Dialister succinatiphilus YIT 11850.</title>
        <authorList>
            <consortium name="The Broad Institute Genome Sequencing Platform"/>
            <person name="Earl A."/>
            <person name="Ward D."/>
            <person name="Feldgarden M."/>
            <person name="Gevers D."/>
            <person name="Morotomi M."/>
            <person name="Young S.K."/>
            <person name="Zeng Q."/>
            <person name="Gargeya S."/>
            <person name="Fitzgerald M."/>
            <person name="Haas B."/>
            <person name="Abouelleil A."/>
            <person name="Alvarado L."/>
            <person name="Arachchi H.M."/>
            <person name="Berlin A."/>
            <person name="Brown A."/>
            <person name="Chapman S.B."/>
            <person name="Dunbar C."/>
            <person name="Gearin G."/>
            <person name="Goldberg J."/>
            <person name="Griggs A."/>
            <person name="Gujja S."/>
            <person name="Heiman D."/>
            <person name="Howarth C."/>
            <person name="Lui A."/>
            <person name="MacDonald P.J.P."/>
            <person name="Montmayeur A."/>
            <person name="Murphy C."/>
            <person name="Neiman D."/>
            <person name="Pearson M."/>
            <person name="Priest M."/>
            <person name="Roberts A."/>
            <person name="Saif S."/>
            <person name="Shea T."/>
            <person name="Sisk P."/>
            <person name="Stolte C."/>
            <person name="Sykes S."/>
            <person name="Wortman J."/>
            <person name="Nusbaum C."/>
            <person name="Birren B."/>
        </authorList>
    </citation>
    <scope>NUCLEOTIDE SEQUENCE [LARGE SCALE GENOMIC DNA]</scope>
    <source>
        <strain evidence="1 2">YIT 11850</strain>
    </source>
</reference>
<dbReference type="Proteomes" id="UP000003277">
    <property type="component" value="Unassembled WGS sequence"/>
</dbReference>
<comment type="caution">
    <text evidence="1">The sequence shown here is derived from an EMBL/GenBank/DDBJ whole genome shotgun (WGS) entry which is preliminary data.</text>
</comment>
<keyword evidence="2" id="KW-1185">Reference proteome</keyword>
<dbReference type="eggNOG" id="COG3688">
    <property type="taxonomic scope" value="Bacteria"/>
</dbReference>
<dbReference type="AlphaFoldDB" id="H1CY65"/>
<proteinExistence type="predicted"/>
<gene>
    <name evidence="1" type="ORF">HMPREF9453_00303</name>
</gene>
<dbReference type="HOGENOM" id="CLU_101326_1_0_9"/>
<dbReference type="STRING" id="742743.HMPREF9453_00303"/>
<dbReference type="EMBL" id="ADLT01000009">
    <property type="protein sequence ID" value="EHO63732.1"/>
    <property type="molecule type" value="Genomic_DNA"/>
</dbReference>
<evidence type="ECO:0000313" key="1">
    <source>
        <dbReference type="EMBL" id="EHO63732.1"/>
    </source>
</evidence>
<protein>
    <recommendedName>
        <fullName evidence="3">Tetracycline resistance protein</fullName>
    </recommendedName>
</protein>
<accession>H1CY65</accession>
<dbReference type="PANTHER" id="PTHR34547">
    <property type="entry name" value="YACP-LIKE NYN DOMAIN PROTEIN"/>
    <property type="match status" value="1"/>
</dbReference>
<dbReference type="PATRIC" id="fig|742743.3.peg.310"/>
<dbReference type="Pfam" id="PF05991">
    <property type="entry name" value="NYN_YacP"/>
    <property type="match status" value="1"/>
</dbReference>
<dbReference type="OrthoDB" id="9792160at2"/>
<evidence type="ECO:0008006" key="3">
    <source>
        <dbReference type="Google" id="ProtNLM"/>
    </source>
</evidence>